<dbReference type="Gene3D" id="1.10.287.130">
    <property type="match status" value="1"/>
</dbReference>
<evidence type="ECO:0000259" key="14">
    <source>
        <dbReference type="PROSITE" id="PS50885"/>
    </source>
</evidence>
<comment type="catalytic activity">
    <reaction evidence="1">
        <text>ATP + protein L-histidine = ADP + protein N-phospho-L-histidine.</text>
        <dbReference type="EC" id="2.7.13.3"/>
    </reaction>
</comment>
<dbReference type="SUPFAM" id="SSF55874">
    <property type="entry name" value="ATPase domain of HSP90 chaperone/DNA topoisomerase II/histidine kinase"/>
    <property type="match status" value="1"/>
</dbReference>
<evidence type="ECO:0000256" key="8">
    <source>
        <dbReference type="ARBA" id="ARBA00022989"/>
    </source>
</evidence>
<dbReference type="InterPro" id="IPR003660">
    <property type="entry name" value="HAMP_dom"/>
</dbReference>
<dbReference type="Pfam" id="PF00672">
    <property type="entry name" value="HAMP"/>
    <property type="match status" value="1"/>
</dbReference>
<dbReference type="Pfam" id="PF00512">
    <property type="entry name" value="HisKA"/>
    <property type="match status" value="1"/>
</dbReference>
<dbReference type="CDD" id="cd06225">
    <property type="entry name" value="HAMP"/>
    <property type="match status" value="1"/>
</dbReference>
<dbReference type="PRINTS" id="PR00344">
    <property type="entry name" value="BCTRLSENSOR"/>
</dbReference>
<dbReference type="InterPro" id="IPR050428">
    <property type="entry name" value="TCS_sensor_his_kinase"/>
</dbReference>
<gene>
    <name evidence="15" type="ORF">GCM10023200_15270</name>
</gene>
<protein>
    <recommendedName>
        <fullName evidence="3">histidine kinase</fullName>
        <ecNumber evidence="3">2.7.13.3</ecNumber>
    </recommendedName>
</protein>
<keyword evidence="4" id="KW-0597">Phosphoprotein</keyword>
<evidence type="ECO:0000256" key="1">
    <source>
        <dbReference type="ARBA" id="ARBA00000085"/>
    </source>
</evidence>
<feature type="region of interest" description="Disordered" evidence="11">
    <location>
        <begin position="55"/>
        <end position="86"/>
    </location>
</feature>
<proteinExistence type="predicted"/>
<evidence type="ECO:0000256" key="6">
    <source>
        <dbReference type="ARBA" id="ARBA00022692"/>
    </source>
</evidence>
<evidence type="ECO:0000256" key="3">
    <source>
        <dbReference type="ARBA" id="ARBA00012438"/>
    </source>
</evidence>
<dbReference type="InterPro" id="IPR004358">
    <property type="entry name" value="Sig_transdc_His_kin-like_C"/>
</dbReference>
<evidence type="ECO:0000313" key="16">
    <source>
        <dbReference type="Proteomes" id="UP001500928"/>
    </source>
</evidence>
<feature type="transmembrane region" description="Helical" evidence="12">
    <location>
        <begin position="173"/>
        <end position="192"/>
    </location>
</feature>
<evidence type="ECO:0000256" key="2">
    <source>
        <dbReference type="ARBA" id="ARBA00004236"/>
    </source>
</evidence>
<dbReference type="InterPro" id="IPR005467">
    <property type="entry name" value="His_kinase_dom"/>
</dbReference>
<evidence type="ECO:0000256" key="7">
    <source>
        <dbReference type="ARBA" id="ARBA00022777"/>
    </source>
</evidence>
<evidence type="ECO:0000313" key="15">
    <source>
        <dbReference type="EMBL" id="GAA4782773.1"/>
    </source>
</evidence>
<dbReference type="EC" id="2.7.13.3" evidence="3"/>
<dbReference type="Proteomes" id="UP001500928">
    <property type="component" value="Unassembled WGS sequence"/>
</dbReference>
<feature type="domain" description="Histidine kinase" evidence="13">
    <location>
        <begin position="254"/>
        <end position="460"/>
    </location>
</feature>
<evidence type="ECO:0000256" key="5">
    <source>
        <dbReference type="ARBA" id="ARBA00022679"/>
    </source>
</evidence>
<evidence type="ECO:0000256" key="12">
    <source>
        <dbReference type="SAM" id="Phobius"/>
    </source>
</evidence>
<dbReference type="CDD" id="cd00075">
    <property type="entry name" value="HATPase"/>
    <property type="match status" value="1"/>
</dbReference>
<dbReference type="InterPro" id="IPR036890">
    <property type="entry name" value="HATPase_C_sf"/>
</dbReference>
<dbReference type="Gene3D" id="3.30.565.10">
    <property type="entry name" value="Histidine kinase-like ATPase, C-terminal domain"/>
    <property type="match status" value="1"/>
</dbReference>
<dbReference type="InterPro" id="IPR003594">
    <property type="entry name" value="HATPase_dom"/>
</dbReference>
<keyword evidence="16" id="KW-1185">Reference proteome</keyword>
<dbReference type="InterPro" id="IPR003661">
    <property type="entry name" value="HisK_dim/P_dom"/>
</dbReference>
<dbReference type="InterPro" id="IPR036097">
    <property type="entry name" value="HisK_dim/P_sf"/>
</dbReference>
<name>A0ABP9AL79_9PSEU</name>
<keyword evidence="7 15" id="KW-0418">Kinase</keyword>
<comment type="subcellular location">
    <subcellularLocation>
        <location evidence="2">Cell membrane</location>
    </subcellularLocation>
</comment>
<sequence length="471" mass="49066">MSLRTRLALAFALVVVLVAGVVGVLSYHSAGERTADETDRSLGAATTALLEGQTAVLGALPPATPTDGDGLDGDEPGRPDPRREGPSLVAQQVAPDGAVTFLGGRPVRLPVDDATRLLAARGVAGQTATTEVDLGRGAYRVRTTALGQGRGAVQVGIDIDLSRRVLSGLATEIAVISAVVTLVAAGAGWLLARRITRRLVRLAATAEDIADHGRIDVAVPVGGRDEVGRLAGSFTTMLSRLAAARDAQDRLVQDAAHELRTPLTSLRTNASVLRRLDELSPDARDRLVADLQGETRELSDLVEELVALALSRRSEEPEEDVALGEVAARAAERVGRRSGRRVVVDDDGSRVRGRRGALERAVGNLLENAVKFDAGGTEDVVVRVRRGTTTVTDRGPGIAPGDAARVFDRFYRADAARGLPGSGLGLAIVRDVAEGHGGDAFVSTPPGGGTTVGFSVAAERLRPAARDPSPA</sequence>
<evidence type="ECO:0000256" key="9">
    <source>
        <dbReference type="ARBA" id="ARBA00023012"/>
    </source>
</evidence>
<keyword evidence="5" id="KW-0808">Transferase</keyword>
<dbReference type="EMBL" id="BAABHO010000009">
    <property type="protein sequence ID" value="GAA4782773.1"/>
    <property type="molecule type" value="Genomic_DNA"/>
</dbReference>
<dbReference type="Pfam" id="PF02518">
    <property type="entry name" value="HATPase_c"/>
    <property type="match status" value="1"/>
</dbReference>
<comment type="caution">
    <text evidence="15">The sequence shown here is derived from an EMBL/GenBank/DDBJ whole genome shotgun (WGS) entry which is preliminary data.</text>
</comment>
<dbReference type="PROSITE" id="PS50109">
    <property type="entry name" value="HIS_KIN"/>
    <property type="match status" value="1"/>
</dbReference>
<organism evidence="15 16">
    <name type="scientific">Actinomycetospora chlora</name>
    <dbReference type="NCBI Taxonomy" id="663608"/>
    <lineage>
        <taxon>Bacteria</taxon>
        <taxon>Bacillati</taxon>
        <taxon>Actinomycetota</taxon>
        <taxon>Actinomycetes</taxon>
        <taxon>Pseudonocardiales</taxon>
        <taxon>Pseudonocardiaceae</taxon>
        <taxon>Actinomycetospora</taxon>
    </lineage>
</organism>
<dbReference type="PROSITE" id="PS50885">
    <property type="entry name" value="HAMP"/>
    <property type="match status" value="1"/>
</dbReference>
<dbReference type="SUPFAM" id="SSF158472">
    <property type="entry name" value="HAMP domain-like"/>
    <property type="match status" value="1"/>
</dbReference>
<keyword evidence="10 12" id="KW-0472">Membrane</keyword>
<dbReference type="GO" id="GO:0016301">
    <property type="term" value="F:kinase activity"/>
    <property type="evidence" value="ECO:0007669"/>
    <property type="project" value="UniProtKB-KW"/>
</dbReference>
<feature type="domain" description="HAMP" evidence="14">
    <location>
        <begin position="193"/>
        <end position="246"/>
    </location>
</feature>
<evidence type="ECO:0000256" key="4">
    <source>
        <dbReference type="ARBA" id="ARBA00022553"/>
    </source>
</evidence>
<dbReference type="CDD" id="cd00082">
    <property type="entry name" value="HisKA"/>
    <property type="match status" value="1"/>
</dbReference>
<keyword evidence="9" id="KW-0902">Two-component regulatory system</keyword>
<evidence type="ECO:0000259" key="13">
    <source>
        <dbReference type="PROSITE" id="PS50109"/>
    </source>
</evidence>
<dbReference type="PANTHER" id="PTHR45436">
    <property type="entry name" value="SENSOR HISTIDINE KINASE YKOH"/>
    <property type="match status" value="1"/>
</dbReference>
<dbReference type="SMART" id="SM00388">
    <property type="entry name" value="HisKA"/>
    <property type="match status" value="1"/>
</dbReference>
<evidence type="ECO:0000256" key="10">
    <source>
        <dbReference type="ARBA" id="ARBA00023136"/>
    </source>
</evidence>
<feature type="compositionally biased region" description="Basic and acidic residues" evidence="11">
    <location>
        <begin position="75"/>
        <end position="85"/>
    </location>
</feature>
<dbReference type="SMART" id="SM00387">
    <property type="entry name" value="HATPase_c"/>
    <property type="match status" value="1"/>
</dbReference>
<keyword evidence="8 12" id="KW-1133">Transmembrane helix</keyword>
<dbReference type="Gene3D" id="6.10.340.10">
    <property type="match status" value="1"/>
</dbReference>
<dbReference type="SUPFAM" id="SSF47384">
    <property type="entry name" value="Homodimeric domain of signal transducing histidine kinase"/>
    <property type="match status" value="1"/>
</dbReference>
<accession>A0ABP9AL79</accession>
<dbReference type="PANTHER" id="PTHR45436:SF5">
    <property type="entry name" value="SENSOR HISTIDINE KINASE TRCS"/>
    <property type="match status" value="1"/>
</dbReference>
<dbReference type="SMART" id="SM00304">
    <property type="entry name" value="HAMP"/>
    <property type="match status" value="1"/>
</dbReference>
<reference evidence="16" key="1">
    <citation type="journal article" date="2019" name="Int. J. Syst. Evol. Microbiol.">
        <title>The Global Catalogue of Microorganisms (GCM) 10K type strain sequencing project: providing services to taxonomists for standard genome sequencing and annotation.</title>
        <authorList>
            <consortium name="The Broad Institute Genomics Platform"/>
            <consortium name="The Broad Institute Genome Sequencing Center for Infectious Disease"/>
            <person name="Wu L."/>
            <person name="Ma J."/>
        </authorList>
    </citation>
    <scope>NUCLEOTIDE SEQUENCE [LARGE SCALE GENOMIC DNA]</scope>
    <source>
        <strain evidence="16">JCM 17979</strain>
    </source>
</reference>
<keyword evidence="6 12" id="KW-0812">Transmembrane</keyword>
<dbReference type="RefSeq" id="WP_345412581.1">
    <property type="nucleotide sequence ID" value="NZ_BAABHO010000009.1"/>
</dbReference>
<evidence type="ECO:0000256" key="11">
    <source>
        <dbReference type="SAM" id="MobiDB-lite"/>
    </source>
</evidence>